<dbReference type="RefSeq" id="WP_345488179.1">
    <property type="nucleotide sequence ID" value="NZ_BAAAWU010000001.1"/>
</dbReference>
<sequence length="176" mass="18902">MSGLDFHAHVAARGDVLGVGVGAEPEEWERRLGSDFVDDRDRALLRRDYGLVELSFQQQRDGSWPCFGVSVPIHRLRWDPESAVPPALRSAYGDFGPSVRLGDLTAAVAALGGTVEPDDDGTDGAEGGGTTSDFRRYRVRESGVRLFVRAAPDLPPALSPVTQLSVSPAWWGAVTG</sequence>
<accession>A0ABV5QRK0</accession>
<evidence type="ECO:0000313" key="2">
    <source>
        <dbReference type="EMBL" id="MFB9555316.1"/>
    </source>
</evidence>
<feature type="region of interest" description="Disordered" evidence="1">
    <location>
        <begin position="113"/>
        <end position="133"/>
    </location>
</feature>
<reference evidence="2 3" key="1">
    <citation type="submission" date="2024-09" db="EMBL/GenBank/DDBJ databases">
        <authorList>
            <person name="Sun Q."/>
            <person name="Mori K."/>
        </authorList>
    </citation>
    <scope>NUCLEOTIDE SEQUENCE [LARGE SCALE GENOMIC DNA]</scope>
    <source>
        <strain evidence="2 3">JCM 4414</strain>
    </source>
</reference>
<evidence type="ECO:0000313" key="3">
    <source>
        <dbReference type="Proteomes" id="UP001589716"/>
    </source>
</evidence>
<dbReference type="EMBL" id="JBHMCT010000008">
    <property type="protein sequence ID" value="MFB9555316.1"/>
    <property type="molecule type" value="Genomic_DNA"/>
</dbReference>
<evidence type="ECO:0000256" key="1">
    <source>
        <dbReference type="SAM" id="MobiDB-lite"/>
    </source>
</evidence>
<comment type="caution">
    <text evidence="2">The sequence shown here is derived from an EMBL/GenBank/DDBJ whole genome shotgun (WGS) entry which is preliminary data.</text>
</comment>
<dbReference type="Proteomes" id="UP001589716">
    <property type="component" value="Unassembled WGS sequence"/>
</dbReference>
<protein>
    <submittedName>
        <fullName evidence="2">Uncharacterized protein</fullName>
    </submittedName>
</protein>
<keyword evidence="3" id="KW-1185">Reference proteome</keyword>
<proteinExistence type="predicted"/>
<organism evidence="2 3">
    <name type="scientific">Streptomyces roseoviridis</name>
    <dbReference type="NCBI Taxonomy" id="67361"/>
    <lineage>
        <taxon>Bacteria</taxon>
        <taxon>Bacillati</taxon>
        <taxon>Actinomycetota</taxon>
        <taxon>Actinomycetes</taxon>
        <taxon>Kitasatosporales</taxon>
        <taxon>Streptomycetaceae</taxon>
        <taxon>Streptomyces</taxon>
    </lineage>
</organism>
<gene>
    <name evidence="2" type="ORF">ACFFTP_14090</name>
</gene>
<name>A0ABV5QRK0_9ACTN</name>